<accession>A0ABX2D2R2</accession>
<proteinExistence type="predicted"/>
<reference evidence="1 2" key="1">
    <citation type="journal article" date="2020" name="Sci. Rep.">
        <title>A novel cyanobacterial geosmin producer, revising GeoA distribution and dispersion patterns in Bacteria.</title>
        <authorList>
            <person name="Churro C."/>
            <person name="Semedo-Aguiar A.P."/>
            <person name="Silva A.D."/>
            <person name="Pereira-Leal J.B."/>
            <person name="Leite R.B."/>
        </authorList>
    </citation>
    <scope>NUCLEOTIDE SEQUENCE [LARGE SCALE GENOMIC DNA]</scope>
    <source>
        <strain evidence="1 2">IPMA8</strain>
    </source>
</reference>
<protein>
    <submittedName>
        <fullName evidence="1">Uncharacterized protein</fullName>
    </submittedName>
</protein>
<gene>
    <name evidence="1" type="ORF">E5S67_04538</name>
</gene>
<evidence type="ECO:0000313" key="2">
    <source>
        <dbReference type="Proteomes" id="UP000702425"/>
    </source>
</evidence>
<sequence length="64" mass="6885">MPNAADTNIARAVRQVAHPLTGAASDCDPLMDLIDGTRLVLIGGATHGTRKFCQRRADITKRLI</sequence>
<organism evidence="1 2">
    <name type="scientific">Microcoleus asticus IPMA8</name>
    <dbReference type="NCBI Taxonomy" id="2563858"/>
    <lineage>
        <taxon>Bacteria</taxon>
        <taxon>Bacillati</taxon>
        <taxon>Cyanobacteriota</taxon>
        <taxon>Cyanophyceae</taxon>
        <taxon>Oscillatoriophycideae</taxon>
        <taxon>Oscillatoriales</taxon>
        <taxon>Microcoleaceae</taxon>
        <taxon>Microcoleus</taxon>
        <taxon>Microcoleus asticus</taxon>
    </lineage>
</organism>
<dbReference type="Proteomes" id="UP000702425">
    <property type="component" value="Unassembled WGS sequence"/>
</dbReference>
<dbReference type="EMBL" id="SRRZ01000097">
    <property type="protein sequence ID" value="NQE36773.1"/>
    <property type="molecule type" value="Genomic_DNA"/>
</dbReference>
<keyword evidence="2" id="KW-1185">Reference proteome</keyword>
<comment type="caution">
    <text evidence="1">The sequence shown here is derived from an EMBL/GenBank/DDBJ whole genome shotgun (WGS) entry which is preliminary data.</text>
</comment>
<dbReference type="RefSeq" id="WP_216670654.1">
    <property type="nucleotide sequence ID" value="NZ_CAWPPK010000315.1"/>
</dbReference>
<name>A0ABX2D2R2_9CYAN</name>
<evidence type="ECO:0000313" key="1">
    <source>
        <dbReference type="EMBL" id="NQE36773.1"/>
    </source>
</evidence>